<reference evidence="2" key="2">
    <citation type="journal article" date="2017" name="Nat. Plants">
        <title>The Aegilops tauschii genome reveals multiple impacts of transposons.</title>
        <authorList>
            <person name="Zhao G."/>
            <person name="Zou C."/>
            <person name="Li K."/>
            <person name="Wang K."/>
            <person name="Li T."/>
            <person name="Gao L."/>
            <person name="Zhang X."/>
            <person name="Wang H."/>
            <person name="Yang Z."/>
            <person name="Liu X."/>
            <person name="Jiang W."/>
            <person name="Mao L."/>
            <person name="Kong X."/>
            <person name="Jiao Y."/>
            <person name="Jia J."/>
        </authorList>
    </citation>
    <scope>NUCLEOTIDE SEQUENCE [LARGE SCALE GENOMIC DNA]</scope>
    <source>
        <strain evidence="2">cv. AL8/78</strain>
    </source>
</reference>
<dbReference type="AlphaFoldDB" id="A0A453PYJ8"/>
<keyword evidence="2" id="KW-1185">Reference proteome</keyword>
<dbReference type="PANTHER" id="PTHR48130:SF11">
    <property type="entry name" value="OS12G0467600 PROTEIN"/>
    <property type="match status" value="1"/>
</dbReference>
<evidence type="ECO:0000313" key="2">
    <source>
        <dbReference type="Proteomes" id="UP000015105"/>
    </source>
</evidence>
<organism evidence="1 2">
    <name type="scientific">Aegilops tauschii subsp. strangulata</name>
    <name type="common">Goatgrass</name>
    <dbReference type="NCBI Taxonomy" id="200361"/>
    <lineage>
        <taxon>Eukaryota</taxon>
        <taxon>Viridiplantae</taxon>
        <taxon>Streptophyta</taxon>
        <taxon>Embryophyta</taxon>
        <taxon>Tracheophyta</taxon>
        <taxon>Spermatophyta</taxon>
        <taxon>Magnoliopsida</taxon>
        <taxon>Liliopsida</taxon>
        <taxon>Poales</taxon>
        <taxon>Poaceae</taxon>
        <taxon>BOP clade</taxon>
        <taxon>Pooideae</taxon>
        <taxon>Triticodae</taxon>
        <taxon>Triticeae</taxon>
        <taxon>Triticinae</taxon>
        <taxon>Aegilops</taxon>
    </lineage>
</organism>
<name>A0A453PYJ8_AEGTS</name>
<sequence length="62" mass="7242">QYGPMPLTRCLDCPHPEPLKRWVSKTDENGNLGREFMKCLSKMMAGRNGKILKKCTHFEWTM</sequence>
<reference evidence="1" key="4">
    <citation type="submission" date="2019-03" db="UniProtKB">
        <authorList>
            <consortium name="EnsemblPlants"/>
        </authorList>
    </citation>
    <scope>IDENTIFICATION</scope>
</reference>
<reference evidence="1" key="3">
    <citation type="journal article" date="2017" name="Nature">
        <title>Genome sequence of the progenitor of the wheat D genome Aegilops tauschii.</title>
        <authorList>
            <person name="Luo M.C."/>
            <person name="Gu Y.Q."/>
            <person name="Puiu D."/>
            <person name="Wang H."/>
            <person name="Twardziok S.O."/>
            <person name="Deal K.R."/>
            <person name="Huo N."/>
            <person name="Zhu T."/>
            <person name="Wang L."/>
            <person name="Wang Y."/>
            <person name="McGuire P.E."/>
            <person name="Liu S."/>
            <person name="Long H."/>
            <person name="Ramasamy R.K."/>
            <person name="Rodriguez J.C."/>
            <person name="Van S.L."/>
            <person name="Yuan L."/>
            <person name="Wang Z."/>
            <person name="Xia Z."/>
            <person name="Xiao L."/>
            <person name="Anderson O.D."/>
            <person name="Ouyang S."/>
            <person name="Liang Y."/>
            <person name="Zimin A.V."/>
            <person name="Pertea G."/>
            <person name="Qi P."/>
            <person name="Bennetzen J.L."/>
            <person name="Dai X."/>
            <person name="Dawson M.W."/>
            <person name="Muller H.G."/>
            <person name="Kugler K."/>
            <person name="Rivarola-Duarte L."/>
            <person name="Spannagl M."/>
            <person name="Mayer K.F.X."/>
            <person name="Lu F.H."/>
            <person name="Bevan M.W."/>
            <person name="Leroy P."/>
            <person name="Li P."/>
            <person name="You F.M."/>
            <person name="Sun Q."/>
            <person name="Liu Z."/>
            <person name="Lyons E."/>
            <person name="Wicker T."/>
            <person name="Salzberg S.L."/>
            <person name="Devos K.M."/>
            <person name="Dvorak J."/>
        </authorList>
    </citation>
    <scope>NUCLEOTIDE SEQUENCE [LARGE SCALE GENOMIC DNA]</scope>
    <source>
        <strain evidence="1">cv. AL8/78</strain>
    </source>
</reference>
<evidence type="ECO:0000313" key="1">
    <source>
        <dbReference type="EnsemblPlants" id="AET6Gv20911700.1"/>
    </source>
</evidence>
<dbReference type="PANTHER" id="PTHR48130">
    <property type="entry name" value="OS12G0467600 PROTEIN"/>
    <property type="match status" value="1"/>
</dbReference>
<accession>A0A453PYJ8</accession>
<protein>
    <submittedName>
        <fullName evidence="1">Uncharacterized protein</fullName>
    </submittedName>
</protein>
<dbReference type="EnsemblPlants" id="AET6Gv20911700.1">
    <property type="protein sequence ID" value="AET6Gv20911700.1"/>
    <property type="gene ID" value="AET6Gv20911700"/>
</dbReference>
<dbReference type="Proteomes" id="UP000015105">
    <property type="component" value="Chromosome 6D"/>
</dbReference>
<reference evidence="2" key="1">
    <citation type="journal article" date="2014" name="Science">
        <title>Ancient hybridizations among the ancestral genomes of bread wheat.</title>
        <authorList>
            <consortium name="International Wheat Genome Sequencing Consortium,"/>
            <person name="Marcussen T."/>
            <person name="Sandve S.R."/>
            <person name="Heier L."/>
            <person name="Spannagl M."/>
            <person name="Pfeifer M."/>
            <person name="Jakobsen K.S."/>
            <person name="Wulff B.B."/>
            <person name="Steuernagel B."/>
            <person name="Mayer K.F."/>
            <person name="Olsen O.A."/>
        </authorList>
    </citation>
    <scope>NUCLEOTIDE SEQUENCE [LARGE SCALE GENOMIC DNA]</scope>
    <source>
        <strain evidence="2">cv. AL8/78</strain>
    </source>
</reference>
<reference evidence="1" key="5">
    <citation type="journal article" date="2021" name="G3 (Bethesda)">
        <title>Aegilops tauschii genome assembly Aet v5.0 features greater sequence contiguity and improved annotation.</title>
        <authorList>
            <person name="Wang L."/>
            <person name="Zhu T."/>
            <person name="Rodriguez J.C."/>
            <person name="Deal K.R."/>
            <person name="Dubcovsky J."/>
            <person name="McGuire P.E."/>
            <person name="Lux T."/>
            <person name="Spannagl M."/>
            <person name="Mayer K.F.X."/>
            <person name="Baldrich P."/>
            <person name="Meyers B.C."/>
            <person name="Huo N."/>
            <person name="Gu Y.Q."/>
            <person name="Zhou H."/>
            <person name="Devos K.M."/>
            <person name="Bennetzen J.L."/>
            <person name="Unver T."/>
            <person name="Budak H."/>
            <person name="Gulick P.J."/>
            <person name="Galiba G."/>
            <person name="Kalapos B."/>
            <person name="Nelson D.R."/>
            <person name="Li P."/>
            <person name="You F.M."/>
            <person name="Luo M.C."/>
            <person name="Dvorak J."/>
        </authorList>
    </citation>
    <scope>NUCLEOTIDE SEQUENCE [LARGE SCALE GENOMIC DNA]</scope>
    <source>
        <strain evidence="1">cv. AL8/78</strain>
    </source>
</reference>
<dbReference type="Gramene" id="AET6Gv20911700.1">
    <property type="protein sequence ID" value="AET6Gv20911700.1"/>
    <property type="gene ID" value="AET6Gv20911700"/>
</dbReference>
<proteinExistence type="predicted"/>